<dbReference type="GO" id="GO:0016798">
    <property type="term" value="F:hydrolase activity, acting on glycosyl bonds"/>
    <property type="evidence" value="ECO:0007669"/>
    <property type="project" value="UniProtKB-KW"/>
</dbReference>
<keyword evidence="4" id="KW-1185">Reference proteome</keyword>
<gene>
    <name evidence="3" type="ORF">ACFPTO_00490</name>
</gene>
<dbReference type="InterPro" id="IPR018711">
    <property type="entry name" value="NAGPA"/>
</dbReference>
<dbReference type="Pfam" id="PF09992">
    <property type="entry name" value="NAGPA"/>
    <property type="match status" value="1"/>
</dbReference>
<dbReference type="Proteomes" id="UP001596103">
    <property type="component" value="Unassembled WGS sequence"/>
</dbReference>
<feature type="domain" description="SPOR" evidence="2">
    <location>
        <begin position="63"/>
        <end position="148"/>
    </location>
</feature>
<reference evidence="4" key="1">
    <citation type="journal article" date="2019" name="Int. J. Syst. Evol. Microbiol.">
        <title>The Global Catalogue of Microorganisms (GCM) 10K type strain sequencing project: providing services to taxonomists for standard genome sequencing and annotation.</title>
        <authorList>
            <consortium name="The Broad Institute Genomics Platform"/>
            <consortium name="The Broad Institute Genome Sequencing Center for Infectious Disease"/>
            <person name="Wu L."/>
            <person name="Ma J."/>
        </authorList>
    </citation>
    <scope>NUCLEOTIDE SEQUENCE [LARGE SCALE GENOMIC DNA]</scope>
    <source>
        <strain evidence="4">CCUG 56042</strain>
    </source>
</reference>
<dbReference type="InterPro" id="IPR007730">
    <property type="entry name" value="SPOR-like_dom"/>
</dbReference>
<organism evidence="3 4">
    <name type="scientific">Paraburkholderia denitrificans</name>
    <dbReference type="NCBI Taxonomy" id="694025"/>
    <lineage>
        <taxon>Bacteria</taxon>
        <taxon>Pseudomonadati</taxon>
        <taxon>Pseudomonadota</taxon>
        <taxon>Betaproteobacteria</taxon>
        <taxon>Burkholderiales</taxon>
        <taxon>Burkholderiaceae</taxon>
        <taxon>Paraburkholderia</taxon>
    </lineage>
</organism>
<evidence type="ECO:0000313" key="3">
    <source>
        <dbReference type="EMBL" id="MFC5427298.1"/>
    </source>
</evidence>
<dbReference type="PROSITE" id="PS51724">
    <property type="entry name" value="SPOR"/>
    <property type="match status" value="1"/>
</dbReference>
<evidence type="ECO:0000256" key="1">
    <source>
        <dbReference type="SAM" id="MobiDB-lite"/>
    </source>
</evidence>
<dbReference type="RefSeq" id="WP_377708840.1">
    <property type="nucleotide sequence ID" value="NZ_JBHSMP010000003.1"/>
</dbReference>
<dbReference type="Pfam" id="PF05036">
    <property type="entry name" value="SPOR"/>
    <property type="match status" value="1"/>
</dbReference>
<dbReference type="PANTHER" id="PTHR40446:SF2">
    <property type="entry name" value="N-ACETYLGLUCOSAMINE-1-PHOSPHODIESTER ALPHA-N-ACETYLGLUCOSAMINIDASE"/>
    <property type="match status" value="1"/>
</dbReference>
<keyword evidence="3" id="KW-0378">Hydrolase</keyword>
<proteinExistence type="predicted"/>
<protein>
    <submittedName>
        <fullName evidence="3">Phosphodiester glycosidase family protein</fullName>
    </submittedName>
</protein>
<dbReference type="EMBL" id="JBHSMP010000003">
    <property type="protein sequence ID" value="MFC5427298.1"/>
    <property type="molecule type" value="Genomic_DNA"/>
</dbReference>
<dbReference type="PANTHER" id="PTHR40446">
    <property type="entry name" value="N-ACETYLGLUCOSAMINE-1-PHOSPHODIESTER ALPHA-N-ACETYLGLUCOSAMINIDASE"/>
    <property type="match status" value="1"/>
</dbReference>
<feature type="compositionally biased region" description="Polar residues" evidence="1">
    <location>
        <begin position="11"/>
        <end position="30"/>
    </location>
</feature>
<accession>A0ABW0J2Q2</accession>
<name>A0ABW0J2Q2_9BURK</name>
<evidence type="ECO:0000313" key="4">
    <source>
        <dbReference type="Proteomes" id="UP001596103"/>
    </source>
</evidence>
<feature type="region of interest" description="Disordered" evidence="1">
    <location>
        <begin position="1"/>
        <end position="43"/>
    </location>
</feature>
<evidence type="ECO:0000259" key="2">
    <source>
        <dbReference type="PROSITE" id="PS51724"/>
    </source>
</evidence>
<sequence length="548" mass="56298">MFLGGCGSDGAVSTISSPGQTAPETWTMPSTEAPLGPAGTRQSITSQQVTAGVTYYQIQRGALSPNDFWTVNVGFYPTQAAAKDDAEALKALGFDTRFDRSAGTDIKGDVLGYYLSVDKFGTRAEAATFANQIAKATANKYEPGVRNTALARNGATGPWIINVLAIKPSQTTARLSFALPGGDNLGGAGETVSAAVSRLGAVAGINAGFFSNINPFRMPQPPRSPVGTTVVDGKLVGTAAGGRPGVMITTTGAGHPKVTVLPKLTSSITVTDAQNSAIDVKSVDRPILGTVVNCGTPAQAPLKTPQQDYVCTNFDDLVMYDALYLQGESSNTLVNANYKGSAYELVVDAAGTVVASHATLGSPAPKGGYVLQGLGKSAAWLERHAAVGTKLTRAEHVYSNGNEIALAPGMAIVEAGPTLSGENPLQNAWTEGFSPTLSGIVSSDSVDPSNIRWYEGWVVARNGRTAIGVSGDGTILLVEIDGRQPMVSLGTSIQETSDVMTWLGATSAINLDGGGSSNMVVNGATVGHPSDGSGERAVGGTLLIGANQ</sequence>
<comment type="caution">
    <text evidence="3">The sequence shown here is derived from an EMBL/GenBank/DDBJ whole genome shotgun (WGS) entry which is preliminary data.</text>
</comment>
<keyword evidence="3" id="KW-0326">Glycosidase</keyword>